<keyword evidence="2" id="KW-0238">DNA-binding</keyword>
<evidence type="ECO:0000313" key="6">
    <source>
        <dbReference type="EMBL" id="TNC07708.1"/>
    </source>
</evidence>
<evidence type="ECO:0000256" key="4">
    <source>
        <dbReference type="SAM" id="MobiDB-lite"/>
    </source>
</evidence>
<keyword evidence="1" id="KW-0805">Transcription regulation</keyword>
<dbReference type="Gene3D" id="3.40.1410.10">
    <property type="entry name" value="Chorismate lyase-like"/>
    <property type="match status" value="1"/>
</dbReference>
<feature type="region of interest" description="Disordered" evidence="4">
    <location>
        <begin position="1"/>
        <end position="36"/>
    </location>
</feature>
<gene>
    <name evidence="6" type="ORF">FF100_31415</name>
</gene>
<dbReference type="GO" id="GO:0003677">
    <property type="term" value="F:DNA binding"/>
    <property type="evidence" value="ECO:0007669"/>
    <property type="project" value="UniProtKB-KW"/>
</dbReference>
<dbReference type="Proteomes" id="UP000305267">
    <property type="component" value="Unassembled WGS sequence"/>
</dbReference>
<keyword evidence="7" id="KW-1185">Reference proteome</keyword>
<evidence type="ECO:0000256" key="1">
    <source>
        <dbReference type="ARBA" id="ARBA00023015"/>
    </source>
</evidence>
<feature type="domain" description="HTH gntR-type" evidence="5">
    <location>
        <begin position="40"/>
        <end position="108"/>
    </location>
</feature>
<dbReference type="AlphaFoldDB" id="A0A5C4L867"/>
<comment type="caution">
    <text evidence="6">The sequence shown here is derived from an EMBL/GenBank/DDBJ whole genome shotgun (WGS) entry which is preliminary data.</text>
</comment>
<dbReference type="Pfam" id="PF00392">
    <property type="entry name" value="GntR"/>
    <property type="match status" value="1"/>
</dbReference>
<dbReference type="CDD" id="cd07377">
    <property type="entry name" value="WHTH_GntR"/>
    <property type="match status" value="1"/>
</dbReference>
<dbReference type="Gene3D" id="1.10.10.10">
    <property type="entry name" value="Winged helix-like DNA-binding domain superfamily/Winged helix DNA-binding domain"/>
    <property type="match status" value="1"/>
</dbReference>
<dbReference type="SMART" id="SM00866">
    <property type="entry name" value="UTRA"/>
    <property type="match status" value="1"/>
</dbReference>
<feature type="compositionally biased region" description="Basic and acidic residues" evidence="4">
    <location>
        <begin position="16"/>
        <end position="29"/>
    </location>
</feature>
<dbReference type="FunFam" id="1.10.10.10:FF:000079">
    <property type="entry name" value="GntR family transcriptional regulator"/>
    <property type="match status" value="1"/>
</dbReference>
<evidence type="ECO:0000256" key="3">
    <source>
        <dbReference type="ARBA" id="ARBA00023163"/>
    </source>
</evidence>
<evidence type="ECO:0000313" key="7">
    <source>
        <dbReference type="Proteomes" id="UP000305267"/>
    </source>
</evidence>
<dbReference type="PANTHER" id="PTHR44846:SF16">
    <property type="entry name" value="TRANSCRIPTIONAL REGULATOR PHNF-RELATED"/>
    <property type="match status" value="1"/>
</dbReference>
<name>A0A5C4L867_9HYPH</name>
<dbReference type="PRINTS" id="PR00035">
    <property type="entry name" value="HTHGNTR"/>
</dbReference>
<reference evidence="6 7" key="1">
    <citation type="submission" date="2019-06" db="EMBL/GenBank/DDBJ databases">
        <title>Genome of Methylobacterium sp. 17Sr1-39.</title>
        <authorList>
            <person name="Seo T."/>
        </authorList>
    </citation>
    <scope>NUCLEOTIDE SEQUENCE [LARGE SCALE GENOMIC DNA]</scope>
    <source>
        <strain evidence="6 7">17Sr1-39</strain>
    </source>
</reference>
<dbReference type="SMART" id="SM00345">
    <property type="entry name" value="HTH_GNTR"/>
    <property type="match status" value="1"/>
</dbReference>
<keyword evidence="3" id="KW-0804">Transcription</keyword>
<evidence type="ECO:0000256" key="2">
    <source>
        <dbReference type="ARBA" id="ARBA00023125"/>
    </source>
</evidence>
<organism evidence="6 7">
    <name type="scientific">Methylobacterium terricola</name>
    <dbReference type="NCBI Taxonomy" id="2583531"/>
    <lineage>
        <taxon>Bacteria</taxon>
        <taxon>Pseudomonadati</taxon>
        <taxon>Pseudomonadota</taxon>
        <taxon>Alphaproteobacteria</taxon>
        <taxon>Hyphomicrobiales</taxon>
        <taxon>Methylobacteriaceae</taxon>
        <taxon>Methylobacterium</taxon>
    </lineage>
</organism>
<dbReference type="InterPro" id="IPR011663">
    <property type="entry name" value="UTRA"/>
</dbReference>
<protein>
    <submittedName>
        <fullName evidence="6">UTRA domain-containing protein</fullName>
    </submittedName>
</protein>
<dbReference type="SUPFAM" id="SSF46785">
    <property type="entry name" value="Winged helix' DNA-binding domain"/>
    <property type="match status" value="1"/>
</dbReference>
<dbReference type="EMBL" id="VDDA01000031">
    <property type="protein sequence ID" value="TNC07708.1"/>
    <property type="molecule type" value="Genomic_DNA"/>
</dbReference>
<dbReference type="Pfam" id="PF07702">
    <property type="entry name" value="UTRA"/>
    <property type="match status" value="1"/>
</dbReference>
<dbReference type="InterPro" id="IPR000524">
    <property type="entry name" value="Tscrpt_reg_HTH_GntR"/>
</dbReference>
<dbReference type="PROSITE" id="PS50949">
    <property type="entry name" value="HTH_GNTR"/>
    <property type="match status" value="1"/>
</dbReference>
<dbReference type="GO" id="GO:0003700">
    <property type="term" value="F:DNA-binding transcription factor activity"/>
    <property type="evidence" value="ECO:0007669"/>
    <property type="project" value="InterPro"/>
</dbReference>
<dbReference type="InterPro" id="IPR028978">
    <property type="entry name" value="Chorismate_lyase_/UTRA_dom_sf"/>
</dbReference>
<evidence type="ECO:0000259" key="5">
    <source>
        <dbReference type="PROSITE" id="PS50949"/>
    </source>
</evidence>
<proteinExistence type="predicted"/>
<accession>A0A5C4L867</accession>
<dbReference type="PANTHER" id="PTHR44846">
    <property type="entry name" value="MANNOSYL-D-GLYCERATE TRANSPORT/METABOLISM SYSTEM REPRESSOR MNGR-RELATED"/>
    <property type="match status" value="1"/>
</dbReference>
<sequence length="277" mass="30212">MPPGSTRCVLSGWSERTGETDDSARDQMQRRVGSRAAGPVPLYERIKHHVLDSIEQGTFKAGDKLPSENELAAELGASRLTVHRALRELTTSGVVQRVHGVGSFVAEPRAAATLIRIHNIADEIRERGQSLEIRVIELARVSAPASVAREMGITPGEPLFRSLIVYCADASPVQIEDRAVLPSFAPDFLHQDFARGSTTDYLQAIAQPTEASNEMRAVLPSEAEAALLDIPPSDPCLLIRRTTWVQGVVTTITRFLHPSSRYSIVSRVSLTGDDNRG</sequence>
<dbReference type="InterPro" id="IPR036388">
    <property type="entry name" value="WH-like_DNA-bd_sf"/>
</dbReference>
<dbReference type="InterPro" id="IPR050679">
    <property type="entry name" value="Bact_HTH_transcr_reg"/>
</dbReference>
<dbReference type="SUPFAM" id="SSF64288">
    <property type="entry name" value="Chorismate lyase-like"/>
    <property type="match status" value="1"/>
</dbReference>
<dbReference type="OrthoDB" id="7173258at2"/>
<dbReference type="InterPro" id="IPR036390">
    <property type="entry name" value="WH_DNA-bd_sf"/>
</dbReference>